<accession>A0A5B8NQS4</accession>
<name>A0A5B8NQS4_9CHRO</name>
<dbReference type="OrthoDB" id="582035at2"/>
<sequence>MSDQSFRENFLARLRQMRTESKIRSRQLFQQLWQDKETGSTSNAEDSNLHFLEENHALLLPQQSFLEPSDATNLFPLKTRTVELILRQINLFYLPQRLENLLSYCDPFTAVATFLNALNFSYEDLLKNQHQQKLCQSIFREFMEIEQGYKLESVAINDLPLYEAAATHDLENFHQTAFAFKRALDVIDILEQVQPRNYQKQQNQLRQFWHQKQVKELEKMIEKLNA</sequence>
<evidence type="ECO:0000313" key="2">
    <source>
        <dbReference type="Proteomes" id="UP000318453"/>
    </source>
</evidence>
<dbReference type="RefSeq" id="WP_146297192.1">
    <property type="nucleotide sequence ID" value="NZ_CP042326.1"/>
</dbReference>
<protein>
    <submittedName>
        <fullName evidence="1">Uncharacterized protein</fullName>
    </submittedName>
</protein>
<proteinExistence type="predicted"/>
<dbReference type="Proteomes" id="UP000318453">
    <property type="component" value="Chromosome"/>
</dbReference>
<dbReference type="AlphaFoldDB" id="A0A5B8NQS4"/>
<dbReference type="EMBL" id="CP042326">
    <property type="protein sequence ID" value="QDZ41358.1"/>
    <property type="molecule type" value="Genomic_DNA"/>
</dbReference>
<gene>
    <name evidence="1" type="ORF">FRE64_16265</name>
</gene>
<organism evidence="1 2">
    <name type="scientific">Euhalothece natronophila Z-M001</name>
    <dbReference type="NCBI Taxonomy" id="522448"/>
    <lineage>
        <taxon>Bacteria</taxon>
        <taxon>Bacillati</taxon>
        <taxon>Cyanobacteriota</taxon>
        <taxon>Cyanophyceae</taxon>
        <taxon>Oscillatoriophycideae</taxon>
        <taxon>Chroococcales</taxon>
        <taxon>Halothecacae</taxon>
        <taxon>Halothece cluster</taxon>
        <taxon>Euhalothece</taxon>
    </lineage>
</organism>
<evidence type="ECO:0000313" key="1">
    <source>
        <dbReference type="EMBL" id="QDZ41358.1"/>
    </source>
</evidence>
<keyword evidence="2" id="KW-1185">Reference proteome</keyword>
<reference evidence="1" key="1">
    <citation type="submission" date="2019-08" db="EMBL/GenBank/DDBJ databases">
        <title>Carotenoids and Carotenoid Binding Proteins in the Halophilic Cyanobacterium Euhalothece sp. ZM00.</title>
        <authorList>
            <person name="Cho S.M."/>
            <person name="Song J.Y."/>
            <person name="Park Y.-I."/>
        </authorList>
    </citation>
    <scope>NUCLEOTIDE SEQUENCE [LARGE SCALE GENOMIC DNA]</scope>
    <source>
        <strain evidence="1">Z-M001</strain>
    </source>
</reference>
<dbReference type="KEGG" id="enn:FRE64_16265"/>